<dbReference type="GO" id="GO:0004831">
    <property type="term" value="F:tyrosine-tRNA ligase activity"/>
    <property type="evidence" value="ECO:0007669"/>
    <property type="project" value="UniProtKB-UniRule"/>
</dbReference>
<evidence type="ECO:0000256" key="4">
    <source>
        <dbReference type="ARBA" id="ARBA00022840"/>
    </source>
</evidence>
<dbReference type="Proteomes" id="UP000176705">
    <property type="component" value="Unassembled WGS sequence"/>
</dbReference>
<evidence type="ECO:0000256" key="1">
    <source>
        <dbReference type="ARBA" id="ARBA00013160"/>
    </source>
</evidence>
<dbReference type="InterPro" id="IPR001412">
    <property type="entry name" value="aa-tRNA-synth_I_CS"/>
</dbReference>
<comment type="similarity">
    <text evidence="9">Belongs to the class-I aminoacyl-tRNA synthetase family.</text>
</comment>
<dbReference type="InterPro" id="IPR036986">
    <property type="entry name" value="S4_RNA-bd_sf"/>
</dbReference>
<dbReference type="GO" id="GO:0006437">
    <property type="term" value="P:tyrosyl-tRNA aminoacylation"/>
    <property type="evidence" value="ECO:0007669"/>
    <property type="project" value="UniProtKB-UniRule"/>
</dbReference>
<evidence type="ECO:0000256" key="5">
    <source>
        <dbReference type="ARBA" id="ARBA00022917"/>
    </source>
</evidence>
<reference evidence="10 11" key="1">
    <citation type="journal article" date="2016" name="Nat. Commun.">
        <title>Thousands of microbial genomes shed light on interconnected biogeochemical processes in an aquifer system.</title>
        <authorList>
            <person name="Anantharaman K."/>
            <person name="Brown C.T."/>
            <person name="Hug L.A."/>
            <person name="Sharon I."/>
            <person name="Castelle C.J."/>
            <person name="Probst A.J."/>
            <person name="Thomas B.C."/>
            <person name="Singh A."/>
            <person name="Wilkins M.J."/>
            <person name="Karaoz U."/>
            <person name="Brodie E.L."/>
            <person name="Williams K.H."/>
            <person name="Hubbard S.S."/>
            <person name="Banfield J.F."/>
        </authorList>
    </citation>
    <scope>NUCLEOTIDE SEQUENCE [LARGE SCALE GENOMIC DNA]</scope>
</reference>
<evidence type="ECO:0000256" key="9">
    <source>
        <dbReference type="RuleBase" id="RU363036"/>
    </source>
</evidence>
<gene>
    <name evidence="10" type="ORF">A3B37_01255</name>
</gene>
<dbReference type="InterPro" id="IPR002305">
    <property type="entry name" value="aa-tRNA-synth_Ic"/>
</dbReference>
<dbReference type="EC" id="6.1.1.1" evidence="1 8"/>
<comment type="catalytic activity">
    <reaction evidence="7">
        <text>tRNA(Tyr) + L-tyrosine + ATP = L-tyrosyl-tRNA(Tyr) + AMP + diphosphate + H(+)</text>
        <dbReference type="Rhea" id="RHEA:10220"/>
        <dbReference type="Rhea" id="RHEA-COMP:9706"/>
        <dbReference type="Rhea" id="RHEA-COMP:9707"/>
        <dbReference type="ChEBI" id="CHEBI:15378"/>
        <dbReference type="ChEBI" id="CHEBI:30616"/>
        <dbReference type="ChEBI" id="CHEBI:33019"/>
        <dbReference type="ChEBI" id="CHEBI:58315"/>
        <dbReference type="ChEBI" id="CHEBI:78442"/>
        <dbReference type="ChEBI" id="CHEBI:78536"/>
        <dbReference type="ChEBI" id="CHEBI:456215"/>
        <dbReference type="EC" id="6.1.1.1"/>
    </reaction>
</comment>
<protein>
    <recommendedName>
        <fullName evidence="1 8">Tyrosine--tRNA ligase</fullName>
        <ecNumber evidence="1 8">6.1.1.1</ecNumber>
    </recommendedName>
</protein>
<dbReference type="Gene3D" id="3.40.50.620">
    <property type="entry name" value="HUPs"/>
    <property type="match status" value="1"/>
</dbReference>
<evidence type="ECO:0000256" key="2">
    <source>
        <dbReference type="ARBA" id="ARBA00022598"/>
    </source>
</evidence>
<dbReference type="NCBIfam" id="TIGR00234">
    <property type="entry name" value="tyrS"/>
    <property type="match status" value="1"/>
</dbReference>
<dbReference type="PRINTS" id="PR01040">
    <property type="entry name" value="TRNASYNTHTYR"/>
</dbReference>
<dbReference type="InterPro" id="IPR002307">
    <property type="entry name" value="Tyr-tRNA-ligase"/>
</dbReference>
<proteinExistence type="inferred from homology"/>
<dbReference type="GO" id="GO:0003723">
    <property type="term" value="F:RNA binding"/>
    <property type="evidence" value="ECO:0007669"/>
    <property type="project" value="InterPro"/>
</dbReference>
<dbReference type="AlphaFoldDB" id="A0A1G2LE97"/>
<dbReference type="Gene3D" id="3.10.290.10">
    <property type="entry name" value="RNA-binding S4 domain"/>
    <property type="match status" value="1"/>
</dbReference>
<keyword evidence="6 9" id="KW-0030">Aminoacyl-tRNA synthetase</keyword>
<comment type="caution">
    <text evidence="10">The sequence shown here is derived from an EMBL/GenBank/DDBJ whole genome shotgun (WGS) entry which is preliminary data.</text>
</comment>
<evidence type="ECO:0000313" key="10">
    <source>
        <dbReference type="EMBL" id="OHA09151.1"/>
    </source>
</evidence>
<evidence type="ECO:0000313" key="11">
    <source>
        <dbReference type="Proteomes" id="UP000176705"/>
    </source>
</evidence>
<keyword evidence="3 9" id="KW-0547">Nucleotide-binding</keyword>
<evidence type="ECO:0000256" key="8">
    <source>
        <dbReference type="NCBIfam" id="TIGR00234"/>
    </source>
</evidence>
<dbReference type="PANTHER" id="PTHR11766">
    <property type="entry name" value="TYROSYL-TRNA SYNTHETASE"/>
    <property type="match status" value="1"/>
</dbReference>
<evidence type="ECO:0000256" key="7">
    <source>
        <dbReference type="ARBA" id="ARBA00048248"/>
    </source>
</evidence>
<keyword evidence="2 9" id="KW-0436">Ligase</keyword>
<dbReference type="EMBL" id="MHQS01000006">
    <property type="protein sequence ID" value="OHA09151.1"/>
    <property type="molecule type" value="Genomic_DNA"/>
</dbReference>
<organism evidence="10 11">
    <name type="scientific">Candidatus Sungbacteria bacterium RIFCSPLOWO2_01_FULL_59_16</name>
    <dbReference type="NCBI Taxonomy" id="1802280"/>
    <lineage>
        <taxon>Bacteria</taxon>
        <taxon>Candidatus Sungiibacteriota</taxon>
    </lineage>
</organism>
<keyword evidence="5 9" id="KW-0648">Protein biosynthesis</keyword>
<dbReference type="GO" id="GO:0005524">
    <property type="term" value="F:ATP binding"/>
    <property type="evidence" value="ECO:0007669"/>
    <property type="project" value="UniProtKB-KW"/>
</dbReference>
<accession>A0A1G2LE97</accession>
<dbReference type="SUPFAM" id="SSF52374">
    <property type="entry name" value="Nucleotidylyl transferase"/>
    <property type="match status" value="1"/>
</dbReference>
<sequence>MGSKDFFALLVSRSVEIIDREGLRRKIASRRSLRVKLGVDPTTPDLHLGHAVPLRMLRSFQDAGHQAVLIIGDFTGQIGDPSGKLAARRQLTASETKANERTYRAQIGTILDLRRTEVRRNSEWFGRMRLAEFLALLAKFPLKSAWEREDFQARLRAGRAVYLHEAMYHVLQAYDSVAVRADVELGSLDQRLNLLAGRELGSRLGRIVQDVVLLPYLIGLDGREKMSKTAGNTINLRDSARDMFGKVMSILDALIANYAALAAWLPPERVRGIERRLKAGENPRDVKIEVAEAVAERYHGAAEARRARSAFLSLFSKRERDVAMPGVTLPRRAYAPLELLVAIHAARSVSDARRLLRGGALEVDGERIVPGGRTVLIRRGSVIRVGKKRFWRVR</sequence>
<dbReference type="STRING" id="1802280.A3B37_01255"/>
<dbReference type="PANTHER" id="PTHR11766:SF1">
    <property type="entry name" value="TYROSINE--TRNA LIGASE"/>
    <property type="match status" value="1"/>
</dbReference>
<dbReference type="SUPFAM" id="SSF55174">
    <property type="entry name" value="Alpha-L RNA-binding motif"/>
    <property type="match status" value="1"/>
</dbReference>
<evidence type="ECO:0000256" key="3">
    <source>
        <dbReference type="ARBA" id="ARBA00022741"/>
    </source>
</evidence>
<dbReference type="GO" id="GO:0005829">
    <property type="term" value="C:cytosol"/>
    <property type="evidence" value="ECO:0007669"/>
    <property type="project" value="TreeGrafter"/>
</dbReference>
<dbReference type="InterPro" id="IPR014729">
    <property type="entry name" value="Rossmann-like_a/b/a_fold"/>
</dbReference>
<keyword evidence="4 9" id="KW-0067">ATP-binding</keyword>
<dbReference type="Gene3D" id="1.10.240.10">
    <property type="entry name" value="Tyrosyl-Transfer RNA Synthetase"/>
    <property type="match status" value="1"/>
</dbReference>
<name>A0A1G2LE97_9BACT</name>
<dbReference type="Pfam" id="PF00579">
    <property type="entry name" value="tRNA-synt_1b"/>
    <property type="match status" value="1"/>
</dbReference>
<evidence type="ECO:0000256" key="6">
    <source>
        <dbReference type="ARBA" id="ARBA00023146"/>
    </source>
</evidence>
<dbReference type="PROSITE" id="PS00178">
    <property type="entry name" value="AA_TRNA_LIGASE_I"/>
    <property type="match status" value="1"/>
</dbReference>
<dbReference type="InterPro" id="IPR024088">
    <property type="entry name" value="Tyr-tRNA-ligase_bac-type"/>
</dbReference>